<feature type="compositionally biased region" description="Low complexity" evidence="3">
    <location>
        <begin position="1"/>
        <end position="34"/>
    </location>
</feature>
<feature type="region of interest" description="Disordered" evidence="3">
    <location>
        <begin position="1"/>
        <end position="39"/>
    </location>
</feature>
<sequence>MSIASPRPSTSIRSPSSTRTSFDSAARPPTTTTTRRNRSALRDYYGLKAAAAAKETADAKISEESTRTDVLDADEDDTLPELDTPAFNAEAFVEGLLAREGLKGVLRVEADLISQIRTLDSDRKSLVYDNYSKLLAATSTIRRMRTNMDPLTPATHTLGPAIAHIAQTAAGLSSAMQSLSLQKPGPQGLGIDVRIEGAQEGSERDDAARKNNERDTVRWVLDTPRRLHELRDQERDEEADGEWEAVRRMLERWEGVAGVAELRRKCEGILQDEEDDESESEAESDES</sequence>
<comment type="function">
    <text evidence="2">Acts as component of the GARP complex that is involved in retrograde transport from early and late endosomes to the trans-Golgi network (TGN).</text>
</comment>
<keyword evidence="5" id="KW-1185">Reference proteome</keyword>
<comment type="subcellular location">
    <subcellularLocation>
        <location evidence="2">Golgi apparatus</location>
        <location evidence="2">trans-Golgi network</location>
    </subcellularLocation>
</comment>
<evidence type="ECO:0000313" key="5">
    <source>
        <dbReference type="Proteomes" id="UP000481861"/>
    </source>
</evidence>
<dbReference type="GO" id="GO:0016020">
    <property type="term" value="C:membrane"/>
    <property type="evidence" value="ECO:0007669"/>
    <property type="project" value="TreeGrafter"/>
</dbReference>
<comment type="caution">
    <text evidence="4">The sequence shown here is derived from an EMBL/GenBank/DDBJ whole genome shotgun (WGS) entry which is preliminary data.</text>
</comment>
<dbReference type="Proteomes" id="UP000481861">
    <property type="component" value="Unassembled WGS sequence"/>
</dbReference>
<protein>
    <recommendedName>
        <fullName evidence="2">Vacuolar protein sorting-associated protein 51 homolog</fullName>
    </recommendedName>
</protein>
<dbReference type="GO" id="GO:0032456">
    <property type="term" value="P:endocytic recycling"/>
    <property type="evidence" value="ECO:0007669"/>
    <property type="project" value="TreeGrafter"/>
</dbReference>
<organism evidence="4 5">
    <name type="scientific">Massariosphaeria phaeospora</name>
    <dbReference type="NCBI Taxonomy" id="100035"/>
    <lineage>
        <taxon>Eukaryota</taxon>
        <taxon>Fungi</taxon>
        <taxon>Dikarya</taxon>
        <taxon>Ascomycota</taxon>
        <taxon>Pezizomycotina</taxon>
        <taxon>Dothideomycetes</taxon>
        <taxon>Pleosporomycetidae</taxon>
        <taxon>Pleosporales</taxon>
        <taxon>Pleosporales incertae sedis</taxon>
        <taxon>Massariosphaeria</taxon>
    </lineage>
</organism>
<evidence type="ECO:0000256" key="1">
    <source>
        <dbReference type="ARBA" id="ARBA00006080"/>
    </source>
</evidence>
<feature type="compositionally biased region" description="Basic and acidic residues" evidence="3">
    <location>
        <begin position="56"/>
        <end position="70"/>
    </location>
</feature>
<feature type="region of interest" description="Disordered" evidence="3">
    <location>
        <begin position="267"/>
        <end position="287"/>
    </location>
</feature>
<evidence type="ECO:0000256" key="2">
    <source>
        <dbReference type="RuleBase" id="RU368010"/>
    </source>
</evidence>
<proteinExistence type="inferred from homology"/>
<dbReference type="GO" id="GO:0042147">
    <property type="term" value="P:retrograde transport, endosome to Golgi"/>
    <property type="evidence" value="ECO:0007669"/>
    <property type="project" value="UniProtKB-UniRule"/>
</dbReference>
<dbReference type="PANTHER" id="PTHR15954:SF4">
    <property type="entry name" value="VACUOLAR PROTEIN SORTING-ASSOCIATED PROTEIN 51 HOMOLOG"/>
    <property type="match status" value="1"/>
</dbReference>
<dbReference type="GO" id="GO:0005829">
    <property type="term" value="C:cytosol"/>
    <property type="evidence" value="ECO:0007669"/>
    <property type="project" value="GOC"/>
</dbReference>
<evidence type="ECO:0000256" key="3">
    <source>
        <dbReference type="SAM" id="MobiDB-lite"/>
    </source>
</evidence>
<name>A0A7C8I4M6_9PLEO</name>
<dbReference type="PANTHER" id="PTHR15954">
    <property type="entry name" value="VACUOLAR PROTEIN SORTING-ASSOCIATED PROTEIN 51 HOMOLOG"/>
    <property type="match status" value="1"/>
</dbReference>
<feature type="region of interest" description="Disordered" evidence="3">
    <location>
        <begin position="56"/>
        <end position="82"/>
    </location>
</feature>
<dbReference type="InterPro" id="IPR014812">
    <property type="entry name" value="Vps51"/>
</dbReference>
<comment type="subunit">
    <text evidence="2">Component of the Golgi-associated retrograde protein (GARP) complex.</text>
</comment>
<dbReference type="GO" id="GO:0000938">
    <property type="term" value="C:GARP complex"/>
    <property type="evidence" value="ECO:0007669"/>
    <property type="project" value="UniProtKB-UniRule"/>
</dbReference>
<dbReference type="OrthoDB" id="203678at2759"/>
<keyword evidence="2" id="KW-0333">Golgi apparatus</keyword>
<evidence type="ECO:0000313" key="4">
    <source>
        <dbReference type="EMBL" id="KAF2869206.1"/>
    </source>
</evidence>
<feature type="compositionally biased region" description="Acidic residues" evidence="3">
    <location>
        <begin position="71"/>
        <end position="80"/>
    </location>
</feature>
<feature type="compositionally biased region" description="Acidic residues" evidence="3">
    <location>
        <begin position="270"/>
        <end position="287"/>
    </location>
</feature>
<accession>A0A7C8I4M6</accession>
<keyword evidence="2" id="KW-0813">Transport</keyword>
<gene>
    <name evidence="4" type="ORF">BDV95DRAFT_114754</name>
</gene>
<dbReference type="GO" id="GO:0006869">
    <property type="term" value="P:lipid transport"/>
    <property type="evidence" value="ECO:0007669"/>
    <property type="project" value="UniProtKB-UniRule"/>
</dbReference>
<dbReference type="GO" id="GO:0007030">
    <property type="term" value="P:Golgi organization"/>
    <property type="evidence" value="ECO:0007669"/>
    <property type="project" value="UniProtKB-UniRule"/>
</dbReference>
<dbReference type="GO" id="GO:0048193">
    <property type="term" value="P:Golgi vesicle transport"/>
    <property type="evidence" value="ECO:0007669"/>
    <property type="project" value="TreeGrafter"/>
</dbReference>
<comment type="similarity">
    <text evidence="1 2">Belongs to the VPS51 family.</text>
</comment>
<dbReference type="Pfam" id="PF08700">
    <property type="entry name" value="VPS51_Exo84_N"/>
    <property type="match status" value="1"/>
</dbReference>
<dbReference type="EMBL" id="JAADJZ010000017">
    <property type="protein sequence ID" value="KAF2869206.1"/>
    <property type="molecule type" value="Genomic_DNA"/>
</dbReference>
<dbReference type="GO" id="GO:0015031">
    <property type="term" value="P:protein transport"/>
    <property type="evidence" value="ECO:0007669"/>
    <property type="project" value="UniProtKB-UniRule"/>
</dbReference>
<dbReference type="GO" id="GO:1990745">
    <property type="term" value="C:EARP complex"/>
    <property type="evidence" value="ECO:0007669"/>
    <property type="project" value="TreeGrafter"/>
</dbReference>
<keyword evidence="2" id="KW-0445">Lipid transport</keyword>
<reference evidence="4 5" key="1">
    <citation type="submission" date="2020-01" db="EMBL/GenBank/DDBJ databases">
        <authorList>
            <consortium name="DOE Joint Genome Institute"/>
            <person name="Haridas S."/>
            <person name="Albert R."/>
            <person name="Binder M."/>
            <person name="Bloem J."/>
            <person name="Labutti K."/>
            <person name="Salamov A."/>
            <person name="Andreopoulos B."/>
            <person name="Baker S.E."/>
            <person name="Barry K."/>
            <person name="Bills G."/>
            <person name="Bluhm B.H."/>
            <person name="Cannon C."/>
            <person name="Castanera R."/>
            <person name="Culley D.E."/>
            <person name="Daum C."/>
            <person name="Ezra D."/>
            <person name="Gonzalez J.B."/>
            <person name="Henrissat B."/>
            <person name="Kuo A."/>
            <person name="Liang C."/>
            <person name="Lipzen A."/>
            <person name="Lutzoni F."/>
            <person name="Magnuson J."/>
            <person name="Mondo S."/>
            <person name="Nolan M."/>
            <person name="Ohm R."/>
            <person name="Pangilinan J."/>
            <person name="Park H.-J.H."/>
            <person name="Ramirez L."/>
            <person name="Alfaro M."/>
            <person name="Sun H."/>
            <person name="Tritt A."/>
            <person name="Yoshinaga Y."/>
            <person name="Zwiers L.-H.L."/>
            <person name="Turgeon B.G."/>
            <person name="Goodwin S.B."/>
            <person name="Spatafora J.W."/>
            <person name="Crous P.W."/>
            <person name="Grigoriev I.V."/>
        </authorList>
    </citation>
    <scope>NUCLEOTIDE SEQUENCE [LARGE SCALE GENOMIC DNA]</scope>
    <source>
        <strain evidence="4 5">CBS 611.86</strain>
    </source>
</reference>
<keyword evidence="2" id="KW-0653">Protein transport</keyword>
<dbReference type="AlphaFoldDB" id="A0A7C8I4M6"/>